<keyword evidence="2" id="KW-1185">Reference proteome</keyword>
<accession>M3AUM5</accession>
<dbReference type="HOGENOM" id="CLU_2401066_0_0_1"/>
<dbReference type="Proteomes" id="UP000016931">
    <property type="component" value="Unassembled WGS sequence"/>
</dbReference>
<dbReference type="AlphaFoldDB" id="M3AUM5"/>
<organism evidence="1 2">
    <name type="scientific">Sphaerulina musiva (strain SO2202)</name>
    <name type="common">Poplar stem canker fungus</name>
    <name type="synonym">Septoria musiva</name>
    <dbReference type="NCBI Taxonomy" id="692275"/>
    <lineage>
        <taxon>Eukaryota</taxon>
        <taxon>Fungi</taxon>
        <taxon>Dikarya</taxon>
        <taxon>Ascomycota</taxon>
        <taxon>Pezizomycotina</taxon>
        <taxon>Dothideomycetes</taxon>
        <taxon>Dothideomycetidae</taxon>
        <taxon>Mycosphaerellales</taxon>
        <taxon>Mycosphaerellaceae</taxon>
        <taxon>Sphaerulina</taxon>
    </lineage>
</organism>
<name>M3AUM5_SPHMS</name>
<protein>
    <submittedName>
        <fullName evidence="1">Uncharacterized protein</fullName>
    </submittedName>
</protein>
<dbReference type="RefSeq" id="XP_016757897.1">
    <property type="nucleotide sequence ID" value="XM_016906475.1"/>
</dbReference>
<gene>
    <name evidence="1" type="ORF">SEPMUDRAFT_150922</name>
</gene>
<dbReference type="GeneID" id="27903612"/>
<proteinExistence type="predicted"/>
<sequence>MERGSAGRIPENQVHLGQVEESRRAVNKCSGLRASGSAEQGGIICVQSSTTPHLPLPLSLSLSLPLPLSAHLLPQFPISATTSPHPNTSPREG</sequence>
<evidence type="ECO:0000313" key="2">
    <source>
        <dbReference type="Proteomes" id="UP000016931"/>
    </source>
</evidence>
<dbReference type="EMBL" id="KB456268">
    <property type="protein sequence ID" value="EMF09776.1"/>
    <property type="molecule type" value="Genomic_DNA"/>
</dbReference>
<reference evidence="1 2" key="1">
    <citation type="journal article" date="2012" name="PLoS Pathog.">
        <title>Diverse lifestyles and strategies of plant pathogenesis encoded in the genomes of eighteen Dothideomycetes fungi.</title>
        <authorList>
            <person name="Ohm R.A."/>
            <person name="Feau N."/>
            <person name="Henrissat B."/>
            <person name="Schoch C.L."/>
            <person name="Horwitz B.A."/>
            <person name="Barry K.W."/>
            <person name="Condon B.J."/>
            <person name="Copeland A.C."/>
            <person name="Dhillon B."/>
            <person name="Glaser F."/>
            <person name="Hesse C.N."/>
            <person name="Kosti I."/>
            <person name="LaButti K."/>
            <person name="Lindquist E.A."/>
            <person name="Lucas S."/>
            <person name="Salamov A.A."/>
            <person name="Bradshaw R.E."/>
            <person name="Ciuffetti L."/>
            <person name="Hamelin R.C."/>
            <person name="Kema G.H.J."/>
            <person name="Lawrence C."/>
            <person name="Scott J.A."/>
            <person name="Spatafora J.W."/>
            <person name="Turgeon B.G."/>
            <person name="de Wit P.J.G.M."/>
            <person name="Zhong S."/>
            <person name="Goodwin S.B."/>
            <person name="Grigoriev I.V."/>
        </authorList>
    </citation>
    <scope>NUCLEOTIDE SEQUENCE [LARGE SCALE GENOMIC DNA]</scope>
    <source>
        <strain evidence="1 2">SO2202</strain>
    </source>
</reference>
<evidence type="ECO:0000313" key="1">
    <source>
        <dbReference type="EMBL" id="EMF09776.1"/>
    </source>
</evidence>